<dbReference type="SUPFAM" id="SSF55729">
    <property type="entry name" value="Acyl-CoA N-acyltransferases (Nat)"/>
    <property type="match status" value="1"/>
</dbReference>
<reference evidence="1 2" key="1">
    <citation type="submission" date="2014-11" db="EMBL/GenBank/DDBJ databases">
        <title>Genomics and ecophysiology of heterotrophic nitrogen fixing bacteria isolated from estuarine surface water.</title>
        <authorList>
            <person name="Bentzon-Tilia M."/>
            <person name="Severin I."/>
            <person name="Hansen L.H."/>
            <person name="Riemann L."/>
        </authorList>
    </citation>
    <scope>NUCLEOTIDE SEQUENCE [LARGE SCALE GENOMIC DNA]</scope>
    <source>
        <strain evidence="1 2">BAL361</strain>
    </source>
</reference>
<dbReference type="PATRIC" id="fig|316.110.peg.2522"/>
<dbReference type="AlphaFoldDB" id="A0A0D7DXU0"/>
<evidence type="ECO:0000313" key="1">
    <source>
        <dbReference type="EMBL" id="KIZ33403.1"/>
    </source>
</evidence>
<organism evidence="1 2">
    <name type="scientific">Stutzerimonas stutzeri</name>
    <name type="common">Pseudomonas stutzeri</name>
    <dbReference type="NCBI Taxonomy" id="316"/>
    <lineage>
        <taxon>Bacteria</taxon>
        <taxon>Pseudomonadati</taxon>
        <taxon>Pseudomonadota</taxon>
        <taxon>Gammaproteobacteria</taxon>
        <taxon>Pseudomonadales</taxon>
        <taxon>Pseudomonadaceae</taxon>
        <taxon>Stutzerimonas</taxon>
    </lineage>
</organism>
<protein>
    <submittedName>
        <fullName evidence="1">Uncharacterized protein</fullName>
    </submittedName>
</protein>
<comment type="caution">
    <text evidence="1">The sequence shown here is derived from an EMBL/GenBank/DDBJ whole genome shotgun (WGS) entry which is preliminary data.</text>
</comment>
<accession>A0A0D7DXU0</accession>
<gene>
    <name evidence="1" type="ORF">LO50_20895</name>
</gene>
<proteinExistence type="predicted"/>
<dbReference type="Proteomes" id="UP000032439">
    <property type="component" value="Unassembled WGS sequence"/>
</dbReference>
<dbReference type="InterPro" id="IPR016181">
    <property type="entry name" value="Acyl_CoA_acyltransferase"/>
</dbReference>
<name>A0A0D7DXU0_STUST</name>
<dbReference type="EMBL" id="JXXD01000243">
    <property type="protein sequence ID" value="KIZ33403.1"/>
    <property type="molecule type" value="Genomic_DNA"/>
</dbReference>
<sequence>MANTDKTIFDADFDEGVELNFVRLTPRFLYAGHCFKDQLETDSAHMPITYSYGMSSESQKAALFQRQRRAGEPLDRTSFKSNYLYEAWADKDLLVGLCDIRLHGTRFLGDTWMKLSLEAIYVKPRYRRKGICQGLCDIAVENEFQRMLTEMLSAPDREKRQFKLSAEAELHSLGGHAAILRVCDELSLSIERLLDVHDLDIEFEAETENW</sequence>
<dbReference type="RefSeq" id="WP_044316238.1">
    <property type="nucleotide sequence ID" value="NZ_JXXD01000243.1"/>
</dbReference>
<evidence type="ECO:0000313" key="2">
    <source>
        <dbReference type="Proteomes" id="UP000032439"/>
    </source>
</evidence>